<gene>
    <name evidence="2" type="ORF">SCARUB_01679</name>
</gene>
<name>A0A1E3XC41_9BACT</name>
<reference evidence="2 3" key="1">
    <citation type="submission" date="2016-07" db="EMBL/GenBank/DDBJ databases">
        <title>Draft genome of Scalindua rubra, obtained from a brine-seawater interface in the Red Sea, sheds light on salt adaptation in anammox bacteria.</title>
        <authorList>
            <person name="Speth D.R."/>
            <person name="Lagkouvardos I."/>
            <person name="Wang Y."/>
            <person name="Qian P.-Y."/>
            <person name="Dutilh B.E."/>
            <person name="Jetten M.S."/>
        </authorList>
    </citation>
    <scope>NUCLEOTIDE SEQUENCE [LARGE SCALE GENOMIC DNA]</scope>
    <source>
        <strain evidence="2">BSI-1</strain>
    </source>
</reference>
<evidence type="ECO:0000256" key="1">
    <source>
        <dbReference type="SAM" id="Phobius"/>
    </source>
</evidence>
<evidence type="ECO:0000313" key="2">
    <source>
        <dbReference type="EMBL" id="ODS33201.1"/>
    </source>
</evidence>
<dbReference type="AlphaFoldDB" id="A0A1E3XC41"/>
<dbReference type="Proteomes" id="UP000094056">
    <property type="component" value="Unassembled WGS sequence"/>
</dbReference>
<keyword evidence="1" id="KW-0472">Membrane</keyword>
<accession>A0A1E3XC41</accession>
<organism evidence="2 3">
    <name type="scientific">Candidatus Scalindua rubra</name>
    <dbReference type="NCBI Taxonomy" id="1872076"/>
    <lineage>
        <taxon>Bacteria</taxon>
        <taxon>Pseudomonadati</taxon>
        <taxon>Planctomycetota</taxon>
        <taxon>Candidatus Brocadiia</taxon>
        <taxon>Candidatus Brocadiales</taxon>
        <taxon>Candidatus Scalinduaceae</taxon>
        <taxon>Candidatus Scalindua</taxon>
    </lineage>
</organism>
<evidence type="ECO:0000313" key="3">
    <source>
        <dbReference type="Proteomes" id="UP000094056"/>
    </source>
</evidence>
<sequence length="70" mass="7891">MKLKLHSNEPETQNCILCDSHIEGTCLKIQTSKREYCLHPSCVVTGIAMAVNGISILISWFRNRKETQDG</sequence>
<keyword evidence="1" id="KW-1133">Transmembrane helix</keyword>
<proteinExistence type="predicted"/>
<protein>
    <submittedName>
        <fullName evidence="2">Uncharacterized protein</fullName>
    </submittedName>
</protein>
<dbReference type="EMBL" id="MAYW01000035">
    <property type="protein sequence ID" value="ODS33201.1"/>
    <property type="molecule type" value="Genomic_DNA"/>
</dbReference>
<feature type="transmembrane region" description="Helical" evidence="1">
    <location>
        <begin position="37"/>
        <end position="61"/>
    </location>
</feature>
<comment type="caution">
    <text evidence="2">The sequence shown here is derived from an EMBL/GenBank/DDBJ whole genome shotgun (WGS) entry which is preliminary data.</text>
</comment>
<keyword evidence="1" id="KW-0812">Transmembrane</keyword>